<dbReference type="PANTHER" id="PTHR11909">
    <property type="entry name" value="CASEIN KINASE-RELATED"/>
    <property type="match status" value="1"/>
</dbReference>
<dbReference type="InterPro" id="IPR000719">
    <property type="entry name" value="Prot_kinase_dom"/>
</dbReference>
<keyword evidence="8 13" id="KW-0547">Nucleotide-binding</keyword>
<dbReference type="AlphaFoldDB" id="A0ABD3STY7"/>
<dbReference type="InterPro" id="IPR050235">
    <property type="entry name" value="CK1_Ser-Thr_kinase"/>
</dbReference>
<evidence type="ECO:0000256" key="13">
    <source>
        <dbReference type="PROSITE-ProRule" id="PRU10141"/>
    </source>
</evidence>
<dbReference type="Proteomes" id="UP001634393">
    <property type="component" value="Unassembled WGS sequence"/>
</dbReference>
<feature type="region of interest" description="Disordered" evidence="15">
    <location>
        <begin position="301"/>
        <end position="328"/>
    </location>
</feature>
<dbReference type="EC" id="2.7.11.1" evidence="4"/>
<keyword evidence="9" id="KW-0418">Kinase</keyword>
<dbReference type="InterPro" id="IPR017441">
    <property type="entry name" value="Protein_kinase_ATP_BS"/>
</dbReference>
<comment type="caution">
    <text evidence="17">The sequence shown here is derived from an EMBL/GenBank/DDBJ whole genome shotgun (WGS) entry which is preliminary data.</text>
</comment>
<dbReference type="EMBL" id="JBJXBP010000005">
    <property type="protein sequence ID" value="KAL3828064.1"/>
    <property type="molecule type" value="Genomic_DNA"/>
</dbReference>
<keyword evidence="7" id="KW-0808">Transferase</keyword>
<dbReference type="GO" id="GO:0005737">
    <property type="term" value="C:cytoplasm"/>
    <property type="evidence" value="ECO:0007669"/>
    <property type="project" value="UniProtKB-SubCell"/>
</dbReference>
<keyword evidence="18" id="KW-1185">Reference proteome</keyword>
<protein>
    <recommendedName>
        <fullName evidence="4">non-specific serine/threonine protein kinase</fullName>
        <ecNumber evidence="4">2.7.11.1</ecNumber>
    </recommendedName>
</protein>
<dbReference type="SUPFAM" id="SSF56112">
    <property type="entry name" value="Protein kinase-like (PK-like)"/>
    <property type="match status" value="1"/>
</dbReference>
<reference evidence="17 18" key="1">
    <citation type="submission" date="2024-12" db="EMBL/GenBank/DDBJ databases">
        <title>The unique morphological basis and parallel evolutionary history of personate flowers in Penstemon.</title>
        <authorList>
            <person name="Depatie T.H."/>
            <person name="Wessinger C.A."/>
        </authorList>
    </citation>
    <scope>NUCLEOTIDE SEQUENCE [LARGE SCALE GENOMIC DNA]</scope>
    <source>
        <strain evidence="17">WTNN_2</strain>
        <tissue evidence="17">Leaf</tissue>
    </source>
</reference>
<evidence type="ECO:0000313" key="17">
    <source>
        <dbReference type="EMBL" id="KAL3828064.1"/>
    </source>
</evidence>
<dbReference type="PROSITE" id="PS00108">
    <property type="entry name" value="PROTEIN_KINASE_ST"/>
    <property type="match status" value="1"/>
</dbReference>
<evidence type="ECO:0000256" key="11">
    <source>
        <dbReference type="ARBA" id="ARBA00047899"/>
    </source>
</evidence>
<feature type="domain" description="Protein kinase" evidence="16">
    <location>
        <begin position="9"/>
        <end position="278"/>
    </location>
</feature>
<gene>
    <name evidence="17" type="ORF">ACJIZ3_016866</name>
</gene>
<comment type="similarity">
    <text evidence="2">Belongs to the protein kinase superfamily. CK1 Ser/Thr protein kinase family. Casein kinase I subfamily.</text>
</comment>
<feature type="compositionally biased region" description="Low complexity" evidence="15">
    <location>
        <begin position="384"/>
        <end position="421"/>
    </location>
</feature>
<evidence type="ECO:0000256" key="5">
    <source>
        <dbReference type="ARBA" id="ARBA00022490"/>
    </source>
</evidence>
<organism evidence="17 18">
    <name type="scientific">Penstemon smallii</name>
    <dbReference type="NCBI Taxonomy" id="265156"/>
    <lineage>
        <taxon>Eukaryota</taxon>
        <taxon>Viridiplantae</taxon>
        <taxon>Streptophyta</taxon>
        <taxon>Embryophyta</taxon>
        <taxon>Tracheophyta</taxon>
        <taxon>Spermatophyta</taxon>
        <taxon>Magnoliopsida</taxon>
        <taxon>eudicotyledons</taxon>
        <taxon>Gunneridae</taxon>
        <taxon>Pentapetalae</taxon>
        <taxon>asterids</taxon>
        <taxon>lamiids</taxon>
        <taxon>Lamiales</taxon>
        <taxon>Plantaginaceae</taxon>
        <taxon>Cheloneae</taxon>
        <taxon>Penstemon</taxon>
    </lineage>
</organism>
<evidence type="ECO:0000256" key="8">
    <source>
        <dbReference type="ARBA" id="ARBA00022741"/>
    </source>
</evidence>
<comment type="catalytic activity">
    <reaction evidence="11">
        <text>L-threonyl-[protein] + ATP = O-phospho-L-threonyl-[protein] + ADP + H(+)</text>
        <dbReference type="Rhea" id="RHEA:46608"/>
        <dbReference type="Rhea" id="RHEA-COMP:11060"/>
        <dbReference type="Rhea" id="RHEA-COMP:11605"/>
        <dbReference type="ChEBI" id="CHEBI:15378"/>
        <dbReference type="ChEBI" id="CHEBI:30013"/>
        <dbReference type="ChEBI" id="CHEBI:30616"/>
        <dbReference type="ChEBI" id="CHEBI:61977"/>
        <dbReference type="ChEBI" id="CHEBI:456216"/>
        <dbReference type="EC" id="2.7.11.1"/>
    </reaction>
</comment>
<evidence type="ECO:0000313" key="18">
    <source>
        <dbReference type="Proteomes" id="UP001634393"/>
    </source>
</evidence>
<comment type="subcellular location">
    <subcellularLocation>
        <location evidence="1">Cytoplasm</location>
    </subcellularLocation>
</comment>
<evidence type="ECO:0000256" key="2">
    <source>
        <dbReference type="ARBA" id="ARBA00005926"/>
    </source>
</evidence>
<name>A0ABD3STY7_9LAMI</name>
<evidence type="ECO:0000256" key="12">
    <source>
        <dbReference type="ARBA" id="ARBA00048679"/>
    </source>
</evidence>
<accession>A0ABD3STY7</accession>
<dbReference type="PROSITE" id="PS50011">
    <property type="entry name" value="PROTEIN_KINASE_DOM"/>
    <property type="match status" value="1"/>
</dbReference>
<evidence type="ECO:0000256" key="7">
    <source>
        <dbReference type="ARBA" id="ARBA00022679"/>
    </source>
</evidence>
<dbReference type="FunFam" id="3.30.200.20:FF:000538">
    <property type="entry name" value="Putative Casein kinase I"/>
    <property type="match status" value="1"/>
</dbReference>
<dbReference type="InterPro" id="IPR011009">
    <property type="entry name" value="Kinase-like_dom_sf"/>
</dbReference>
<dbReference type="InterPro" id="IPR008271">
    <property type="entry name" value="Ser/Thr_kinase_AS"/>
</dbReference>
<comment type="subunit">
    <text evidence="3">Monomer.</text>
</comment>
<evidence type="ECO:0000256" key="6">
    <source>
        <dbReference type="ARBA" id="ARBA00022527"/>
    </source>
</evidence>
<proteinExistence type="inferred from homology"/>
<feature type="region of interest" description="Disordered" evidence="15">
    <location>
        <begin position="340"/>
        <end position="439"/>
    </location>
</feature>
<evidence type="ECO:0000256" key="3">
    <source>
        <dbReference type="ARBA" id="ARBA00011245"/>
    </source>
</evidence>
<dbReference type="PROSITE" id="PS00107">
    <property type="entry name" value="PROTEIN_KINASE_ATP"/>
    <property type="match status" value="1"/>
</dbReference>
<evidence type="ECO:0000256" key="1">
    <source>
        <dbReference type="ARBA" id="ARBA00004496"/>
    </source>
</evidence>
<keyword evidence="10 13" id="KW-0067">ATP-binding</keyword>
<feature type="binding site" evidence="13">
    <location>
        <position position="38"/>
    </location>
    <ligand>
        <name>ATP</name>
        <dbReference type="ChEBI" id="CHEBI:30616"/>
    </ligand>
</feature>
<evidence type="ECO:0000256" key="15">
    <source>
        <dbReference type="SAM" id="MobiDB-lite"/>
    </source>
</evidence>
<keyword evidence="5" id="KW-0963">Cytoplasm</keyword>
<evidence type="ECO:0000256" key="4">
    <source>
        <dbReference type="ARBA" id="ARBA00012513"/>
    </source>
</evidence>
<comment type="catalytic activity">
    <reaction evidence="12">
        <text>L-seryl-[protein] + ATP = O-phospho-L-seryl-[protein] + ADP + H(+)</text>
        <dbReference type="Rhea" id="RHEA:17989"/>
        <dbReference type="Rhea" id="RHEA-COMP:9863"/>
        <dbReference type="Rhea" id="RHEA-COMP:11604"/>
        <dbReference type="ChEBI" id="CHEBI:15378"/>
        <dbReference type="ChEBI" id="CHEBI:29999"/>
        <dbReference type="ChEBI" id="CHEBI:30616"/>
        <dbReference type="ChEBI" id="CHEBI:83421"/>
        <dbReference type="ChEBI" id="CHEBI:456216"/>
        <dbReference type="EC" id="2.7.11.1"/>
    </reaction>
</comment>
<evidence type="ECO:0000256" key="9">
    <source>
        <dbReference type="ARBA" id="ARBA00022777"/>
    </source>
</evidence>
<sequence length="454" mass="51264">MDHVVGGKFKLGRKIGSGSFGELYLGVNIQNGEEVAIKLEPVKTKHPQLHYESKIYMLLQGGTGIPNLKWFGVEGEYSIMVIDLLGPSLEDLFNYCNRKLSLKTVLMLADQLINRVEYTHSRGFLHRDIKPDNFLMGLGRKANQVYIIDFGLAKKYRDLQTHKHIPYRENKNLTGTARYASVNTHLGVEQSRRDDLESLGYVLMYFLRGSLPWQGLKAGTKKQKYDKISEKKMLTPIEVLCKSYPSEFTSYFHYCRSLRFEDKPDYSYLKRLFRDLFIREGYQFDYVFDWTILKYPQIGSSSRARNATGNAVAGTSGERPGRTSVGQDIRDRFSGAVEAFSRRNASGPSRHAEHSRHRTSEDVVLSSKDVQPDAEKGRTSRNGSSSKRAAAISSSRPSSSVEATDGRSSSRLVSSSGRVSSTQRVDPRPSSSFSRAEVKGTDPLRSFEFLSVRK</sequence>
<dbReference type="Pfam" id="PF00069">
    <property type="entry name" value="Pkinase"/>
    <property type="match status" value="1"/>
</dbReference>
<dbReference type="GO" id="GO:0004674">
    <property type="term" value="F:protein serine/threonine kinase activity"/>
    <property type="evidence" value="ECO:0007669"/>
    <property type="project" value="UniProtKB-KW"/>
</dbReference>
<dbReference type="FunFam" id="1.10.510.10:FF:000164">
    <property type="entry name" value="Casein kinase 1-like protein"/>
    <property type="match status" value="1"/>
</dbReference>
<evidence type="ECO:0000256" key="14">
    <source>
        <dbReference type="RuleBase" id="RU000304"/>
    </source>
</evidence>
<keyword evidence="6 14" id="KW-0723">Serine/threonine-protein kinase</keyword>
<evidence type="ECO:0000256" key="10">
    <source>
        <dbReference type="ARBA" id="ARBA00022840"/>
    </source>
</evidence>
<dbReference type="SMART" id="SM00220">
    <property type="entry name" value="S_TKc"/>
    <property type="match status" value="1"/>
</dbReference>
<dbReference type="GO" id="GO:0005524">
    <property type="term" value="F:ATP binding"/>
    <property type="evidence" value="ECO:0007669"/>
    <property type="project" value="UniProtKB-UniRule"/>
</dbReference>
<evidence type="ECO:0000259" key="16">
    <source>
        <dbReference type="PROSITE" id="PS50011"/>
    </source>
</evidence>
<dbReference type="CDD" id="cd14125">
    <property type="entry name" value="STKc_CK1_delta_epsilon"/>
    <property type="match status" value="1"/>
</dbReference>
<dbReference type="Gene3D" id="1.10.510.10">
    <property type="entry name" value="Transferase(Phosphotransferase) domain 1"/>
    <property type="match status" value="1"/>
</dbReference>